<reference evidence="1 2" key="1">
    <citation type="submission" date="2019-02" db="EMBL/GenBank/DDBJ databases">
        <title>Marinobacter halodurans sp. nov., a marine bacterium isolated from sea tidal flat.</title>
        <authorList>
            <person name="Yoo Y."/>
            <person name="Lee D.W."/>
            <person name="Kim B.S."/>
            <person name="Kim J.-J."/>
        </authorList>
    </citation>
    <scope>NUCLEOTIDE SEQUENCE [LARGE SCALE GENOMIC DNA]</scope>
    <source>
        <strain evidence="1 2">YJ-S3-2</strain>
    </source>
</reference>
<organism evidence="1 2">
    <name type="scientific">Marinobacter halodurans</name>
    <dbReference type="NCBI Taxonomy" id="2528979"/>
    <lineage>
        <taxon>Bacteria</taxon>
        <taxon>Pseudomonadati</taxon>
        <taxon>Pseudomonadota</taxon>
        <taxon>Gammaproteobacteria</taxon>
        <taxon>Pseudomonadales</taxon>
        <taxon>Marinobacteraceae</taxon>
        <taxon>Marinobacter</taxon>
    </lineage>
</organism>
<dbReference type="EMBL" id="SJDL01000220">
    <property type="protein sequence ID" value="TBW42185.1"/>
    <property type="molecule type" value="Genomic_DNA"/>
</dbReference>
<feature type="non-terminal residue" evidence="1">
    <location>
        <position position="94"/>
    </location>
</feature>
<name>A0ABY1ZGS5_9GAMM</name>
<dbReference type="Proteomes" id="UP000313645">
    <property type="component" value="Unassembled WGS sequence"/>
</dbReference>
<gene>
    <name evidence="1" type="ORF">EZI54_24180</name>
</gene>
<sequence>GHRNTGEDWSPEAKLAVVIETASMSEAELSAYCREKGLYPEQARVGGPALIRTGIAQAFERVGFVIALIGIDRCRIRPEQVGGFRQARPDAVPQ</sequence>
<keyword evidence="2" id="KW-1185">Reference proteome</keyword>
<feature type="non-terminal residue" evidence="1">
    <location>
        <position position="1"/>
    </location>
</feature>
<proteinExistence type="predicted"/>
<evidence type="ECO:0000313" key="2">
    <source>
        <dbReference type="Proteomes" id="UP000313645"/>
    </source>
</evidence>
<protein>
    <submittedName>
        <fullName evidence="1">Uncharacterized protein</fullName>
    </submittedName>
</protein>
<evidence type="ECO:0000313" key="1">
    <source>
        <dbReference type="EMBL" id="TBW42185.1"/>
    </source>
</evidence>
<comment type="caution">
    <text evidence="1">The sequence shown here is derived from an EMBL/GenBank/DDBJ whole genome shotgun (WGS) entry which is preliminary data.</text>
</comment>
<accession>A0ABY1ZGS5</accession>